<feature type="compositionally biased region" description="Basic and acidic residues" evidence="1">
    <location>
        <begin position="41"/>
        <end position="54"/>
    </location>
</feature>
<dbReference type="AlphaFoldDB" id="A0A914PK55"/>
<reference evidence="3" key="1">
    <citation type="submission" date="2022-11" db="UniProtKB">
        <authorList>
            <consortium name="WormBaseParasite"/>
        </authorList>
    </citation>
    <scope>IDENTIFICATION</scope>
</reference>
<keyword evidence="2" id="KW-1185">Reference proteome</keyword>
<protein>
    <submittedName>
        <fullName evidence="3">Uncharacterized protein</fullName>
    </submittedName>
</protein>
<evidence type="ECO:0000313" key="2">
    <source>
        <dbReference type="Proteomes" id="UP000887578"/>
    </source>
</evidence>
<dbReference type="WBParaSite" id="PDA_v2.g1514.t1">
    <property type="protein sequence ID" value="PDA_v2.g1514.t1"/>
    <property type="gene ID" value="PDA_v2.g1514"/>
</dbReference>
<feature type="compositionally biased region" description="Acidic residues" evidence="1">
    <location>
        <begin position="55"/>
        <end position="75"/>
    </location>
</feature>
<name>A0A914PK55_9BILA</name>
<dbReference type="Proteomes" id="UP000887578">
    <property type="component" value="Unplaced"/>
</dbReference>
<evidence type="ECO:0000313" key="3">
    <source>
        <dbReference type="WBParaSite" id="PDA_v2.g1514.t1"/>
    </source>
</evidence>
<evidence type="ECO:0000256" key="1">
    <source>
        <dbReference type="SAM" id="MobiDB-lite"/>
    </source>
</evidence>
<sequence length="217" mass="25486">MAAKWSGSKTISHIEEHLNHEEKDTVYTLNDISYDLANSTIEEKDGSDDLKDVADEVDDDDDENVDEDIDEELPEAAEKSRIEDTITEDIREMNNDDEGKESEEIVQEEIKEGEEEEKQRIPHRTLNTEKTYIGHKISILIDRKKRPSLRLDSKDLNNNFPMKLTTVYLAIECEGCKGIFHKSYFYRVHVYIYPERKQKFRYQSIEELVTKLHLPYI</sequence>
<organism evidence="2 3">
    <name type="scientific">Panagrolaimus davidi</name>
    <dbReference type="NCBI Taxonomy" id="227884"/>
    <lineage>
        <taxon>Eukaryota</taxon>
        <taxon>Metazoa</taxon>
        <taxon>Ecdysozoa</taxon>
        <taxon>Nematoda</taxon>
        <taxon>Chromadorea</taxon>
        <taxon>Rhabditida</taxon>
        <taxon>Tylenchina</taxon>
        <taxon>Panagrolaimomorpha</taxon>
        <taxon>Panagrolaimoidea</taxon>
        <taxon>Panagrolaimidae</taxon>
        <taxon>Panagrolaimus</taxon>
    </lineage>
</organism>
<feature type="region of interest" description="Disordered" evidence="1">
    <location>
        <begin position="40"/>
        <end position="80"/>
    </location>
</feature>
<proteinExistence type="predicted"/>
<accession>A0A914PK55</accession>